<dbReference type="SUPFAM" id="SSF55874">
    <property type="entry name" value="ATPase domain of HSP90 chaperone/DNA topoisomerase II/histidine kinase"/>
    <property type="match status" value="1"/>
</dbReference>
<feature type="domain" description="Histidine kinase" evidence="12">
    <location>
        <begin position="693"/>
        <end position="908"/>
    </location>
</feature>
<dbReference type="Pfam" id="PF00512">
    <property type="entry name" value="HisKA"/>
    <property type="match status" value="1"/>
</dbReference>
<feature type="domain" description="PAS" evidence="13">
    <location>
        <begin position="429"/>
        <end position="480"/>
    </location>
</feature>
<dbReference type="GO" id="GO:0000155">
    <property type="term" value="F:phosphorelay sensor kinase activity"/>
    <property type="evidence" value="ECO:0007669"/>
    <property type="project" value="InterPro"/>
</dbReference>
<evidence type="ECO:0000256" key="2">
    <source>
        <dbReference type="ARBA" id="ARBA00004651"/>
    </source>
</evidence>
<gene>
    <name evidence="14" type="ORF">AR543_18455</name>
</gene>
<dbReference type="InterPro" id="IPR036097">
    <property type="entry name" value="HisK_dim/P_sf"/>
</dbReference>
<dbReference type="KEGG" id="pbv:AR543_18455"/>
<keyword evidence="4" id="KW-0597">Phosphoprotein</keyword>
<keyword evidence="7" id="KW-0418">Kinase</keyword>
<dbReference type="InterPro" id="IPR003594">
    <property type="entry name" value="HATPase_dom"/>
</dbReference>
<dbReference type="Gene3D" id="1.10.287.130">
    <property type="match status" value="1"/>
</dbReference>
<evidence type="ECO:0000256" key="3">
    <source>
        <dbReference type="ARBA" id="ARBA00012438"/>
    </source>
</evidence>
<dbReference type="EC" id="2.7.13.3" evidence="3"/>
<evidence type="ECO:0000313" key="15">
    <source>
        <dbReference type="Proteomes" id="UP000078148"/>
    </source>
</evidence>
<feature type="transmembrane region" description="Helical" evidence="11">
    <location>
        <begin position="61"/>
        <end position="83"/>
    </location>
</feature>
<name>A0A172ZJN0_9BACL</name>
<dbReference type="PROSITE" id="PS50109">
    <property type="entry name" value="HIS_KIN"/>
    <property type="match status" value="1"/>
</dbReference>
<organism evidence="14 15">
    <name type="scientific">Paenibacillus bovis</name>
    <dbReference type="NCBI Taxonomy" id="1616788"/>
    <lineage>
        <taxon>Bacteria</taxon>
        <taxon>Bacillati</taxon>
        <taxon>Bacillota</taxon>
        <taxon>Bacilli</taxon>
        <taxon>Bacillales</taxon>
        <taxon>Paenibacillaceae</taxon>
        <taxon>Paenibacillus</taxon>
    </lineage>
</organism>
<keyword evidence="15" id="KW-1185">Reference proteome</keyword>
<keyword evidence="9" id="KW-0902">Two-component regulatory system</keyword>
<dbReference type="PRINTS" id="PR00344">
    <property type="entry name" value="BCTRLSENSOR"/>
</dbReference>
<evidence type="ECO:0000256" key="4">
    <source>
        <dbReference type="ARBA" id="ARBA00022553"/>
    </source>
</evidence>
<evidence type="ECO:0000256" key="5">
    <source>
        <dbReference type="ARBA" id="ARBA00022679"/>
    </source>
</evidence>
<dbReference type="Gene3D" id="3.30.450.20">
    <property type="entry name" value="PAS domain"/>
    <property type="match status" value="2"/>
</dbReference>
<dbReference type="Proteomes" id="UP000078148">
    <property type="component" value="Chromosome"/>
</dbReference>
<dbReference type="GO" id="GO:0016036">
    <property type="term" value="P:cellular response to phosphate starvation"/>
    <property type="evidence" value="ECO:0007669"/>
    <property type="project" value="TreeGrafter"/>
</dbReference>
<keyword evidence="6" id="KW-0547">Nucleotide-binding</keyword>
<evidence type="ECO:0000256" key="6">
    <source>
        <dbReference type="ARBA" id="ARBA00022741"/>
    </source>
</evidence>
<dbReference type="SUPFAM" id="SSF55785">
    <property type="entry name" value="PYP-like sensor domain (PAS domain)"/>
    <property type="match status" value="2"/>
</dbReference>
<feature type="transmembrane region" description="Helical" evidence="11">
    <location>
        <begin position="325"/>
        <end position="346"/>
    </location>
</feature>
<evidence type="ECO:0000256" key="8">
    <source>
        <dbReference type="ARBA" id="ARBA00022840"/>
    </source>
</evidence>
<dbReference type="PANTHER" id="PTHR45453">
    <property type="entry name" value="PHOSPHATE REGULON SENSOR PROTEIN PHOR"/>
    <property type="match status" value="1"/>
</dbReference>
<proteinExistence type="predicted"/>
<evidence type="ECO:0000256" key="1">
    <source>
        <dbReference type="ARBA" id="ARBA00000085"/>
    </source>
</evidence>
<dbReference type="GO" id="GO:0005524">
    <property type="term" value="F:ATP binding"/>
    <property type="evidence" value="ECO:0007669"/>
    <property type="project" value="UniProtKB-KW"/>
</dbReference>
<dbReference type="STRING" id="1616788.AR543_18455"/>
<dbReference type="GO" id="GO:0005886">
    <property type="term" value="C:plasma membrane"/>
    <property type="evidence" value="ECO:0007669"/>
    <property type="project" value="UniProtKB-SubCell"/>
</dbReference>
<evidence type="ECO:0000259" key="13">
    <source>
        <dbReference type="PROSITE" id="PS50112"/>
    </source>
</evidence>
<evidence type="ECO:0000256" key="11">
    <source>
        <dbReference type="SAM" id="Phobius"/>
    </source>
</evidence>
<dbReference type="InterPro" id="IPR036890">
    <property type="entry name" value="HATPase_C_sf"/>
</dbReference>
<dbReference type="FunFam" id="1.10.287.130:FF:000001">
    <property type="entry name" value="Two-component sensor histidine kinase"/>
    <property type="match status" value="1"/>
</dbReference>
<evidence type="ECO:0000256" key="9">
    <source>
        <dbReference type="ARBA" id="ARBA00023012"/>
    </source>
</evidence>
<keyword evidence="11" id="KW-1133">Transmembrane helix</keyword>
<dbReference type="SMART" id="SM00091">
    <property type="entry name" value="PAS"/>
    <property type="match status" value="2"/>
</dbReference>
<sequence>MGTGILTILGIAVNCFKLDLSVVLQFIFGGTAALIILRLYGLRFAAPAVVLINLPFLWTDYYGFLLAVMGLELIFVCIGSRLFPKSSLLKMDAAFWVLVALPMLFVVYRYALEHTDLRLIGLLTINSVLNGIVNGLVASIVVESLLSRVAIGSRPFYPISLGRILFKYLLASVVLACLLVMFVNGRQQFEDILDYGAEYMSRTSRLYIQEIQQNLLVRPDRIQLLMIDYKKDFAIDSLLLDDSGKTLYTTMQASLAARFADNTGYQTMLVEHQPVHGRIYQQFPDRPLYKLERWQESYLVMSVPLLQQYRLVLTMPLNFYLNPYYAFYLSSIIKILLVVIMALLLAKPISRKLSRPLLQLAQASNNIPSKIKENRPLHWPETNILEVRKLIRNFKSVVSTMEHQYLQIKKDKELLEIRVVERTFDLAESEAQKSAILQMAIDGIISTDSQLRITEFNPAAEQMFRCRQDEVIGRPLADIILLEAGDNGEGCIAVQAIRLDNTTFPVELTRSNILAEGTSFHTFFVHDLTEEEHLKQQRSEQERQLQLLSDRLLEEQGAAEKQKSITGNLLQSVEEGVVMCDSQQLISFMNPTMQTWFELADYTGQPITELLIHIDQLTDNTFSLNERLEHYMNSGEHWEQGELILLSNKRILSLYVTPVIDPVAGIQHGFLLVFRDCTEEKRVRQMQDELIAVVSHELRTPLSAIMGYIEMLSLYEDMPAAKRQEFMNTIQQEGNRLSRLLDDFLDSQRIEARHIEYHMSCLAVRELVQTVCCQWDIHSRHRIRIHAGNEEMYIWGDQHRMIQVIHNLISNALKYSPDSMAVDINIRQEADSVIIAIEDYGIGIPEQDQPHVFRKFFRSHSAASRKISGTGLGLYIANLIVQDHQGQLQVVSNPGHGSTFILMLPKYTPLTYFL</sequence>
<dbReference type="InterPro" id="IPR013767">
    <property type="entry name" value="PAS_fold"/>
</dbReference>
<feature type="transmembrane region" description="Helical" evidence="11">
    <location>
        <begin position="164"/>
        <end position="183"/>
    </location>
</feature>
<dbReference type="CDD" id="cd00075">
    <property type="entry name" value="HATPase"/>
    <property type="match status" value="1"/>
</dbReference>
<dbReference type="InterPro" id="IPR005467">
    <property type="entry name" value="His_kinase_dom"/>
</dbReference>
<feature type="transmembrane region" description="Helical" evidence="11">
    <location>
        <begin position="20"/>
        <end position="41"/>
    </location>
</feature>
<dbReference type="CDD" id="cd00082">
    <property type="entry name" value="HisKA"/>
    <property type="match status" value="1"/>
</dbReference>
<dbReference type="Gene3D" id="3.30.565.10">
    <property type="entry name" value="Histidine kinase-like ATPase, C-terminal domain"/>
    <property type="match status" value="1"/>
</dbReference>
<accession>A0A172ZJN0</accession>
<keyword evidence="8" id="KW-0067">ATP-binding</keyword>
<dbReference type="CDD" id="cd00130">
    <property type="entry name" value="PAS"/>
    <property type="match status" value="1"/>
</dbReference>
<dbReference type="GO" id="GO:0004721">
    <property type="term" value="F:phosphoprotein phosphatase activity"/>
    <property type="evidence" value="ECO:0007669"/>
    <property type="project" value="TreeGrafter"/>
</dbReference>
<dbReference type="InterPro" id="IPR035965">
    <property type="entry name" value="PAS-like_dom_sf"/>
</dbReference>
<dbReference type="NCBIfam" id="TIGR00229">
    <property type="entry name" value="sensory_box"/>
    <property type="match status" value="1"/>
</dbReference>
<dbReference type="InterPro" id="IPR003661">
    <property type="entry name" value="HisK_dim/P_dom"/>
</dbReference>
<dbReference type="SMART" id="SM00388">
    <property type="entry name" value="HisKA"/>
    <property type="match status" value="1"/>
</dbReference>
<dbReference type="SUPFAM" id="SSF47384">
    <property type="entry name" value="Homodimeric domain of signal transducing histidine kinase"/>
    <property type="match status" value="1"/>
</dbReference>
<evidence type="ECO:0000256" key="10">
    <source>
        <dbReference type="ARBA" id="ARBA00023136"/>
    </source>
</evidence>
<comment type="subcellular location">
    <subcellularLocation>
        <location evidence="2">Cell membrane</location>
        <topology evidence="2">Multi-pass membrane protein</topology>
    </subcellularLocation>
</comment>
<evidence type="ECO:0000313" key="14">
    <source>
        <dbReference type="EMBL" id="ANF97798.1"/>
    </source>
</evidence>
<comment type="catalytic activity">
    <reaction evidence="1">
        <text>ATP + protein L-histidine = ADP + protein N-phospho-L-histidine.</text>
        <dbReference type="EC" id="2.7.13.3"/>
    </reaction>
</comment>
<feature type="transmembrane region" description="Helical" evidence="11">
    <location>
        <begin position="95"/>
        <end position="112"/>
    </location>
</feature>
<reference evidence="14 15" key="2">
    <citation type="journal article" date="2016" name="Int. J. Syst. Evol. Microbiol.">
        <title>Paenibacillus bovis sp. nov., isolated from raw yak (Bos grunniens) milk.</title>
        <authorList>
            <person name="Gao C."/>
            <person name="Han J."/>
            <person name="Liu Z."/>
            <person name="Xu X."/>
            <person name="Hang F."/>
            <person name="Wu Z."/>
        </authorList>
    </citation>
    <scope>NUCLEOTIDE SEQUENCE [LARGE SCALE GENOMIC DNA]</scope>
    <source>
        <strain evidence="14 15">BD3526</strain>
    </source>
</reference>
<dbReference type="InterPro" id="IPR004358">
    <property type="entry name" value="Sig_transdc_His_kin-like_C"/>
</dbReference>
<keyword evidence="10 11" id="KW-0472">Membrane</keyword>
<dbReference type="FunFam" id="3.30.565.10:FF:000006">
    <property type="entry name" value="Sensor histidine kinase WalK"/>
    <property type="match status" value="1"/>
</dbReference>
<dbReference type="Pfam" id="PF00989">
    <property type="entry name" value="PAS"/>
    <property type="match status" value="2"/>
</dbReference>
<dbReference type="GO" id="GO:0006355">
    <property type="term" value="P:regulation of DNA-templated transcription"/>
    <property type="evidence" value="ECO:0007669"/>
    <property type="project" value="InterPro"/>
</dbReference>
<dbReference type="InterPro" id="IPR000014">
    <property type="entry name" value="PAS"/>
</dbReference>
<keyword evidence="11" id="KW-0812">Transmembrane</keyword>
<dbReference type="EMBL" id="CP013023">
    <property type="protein sequence ID" value="ANF97798.1"/>
    <property type="molecule type" value="Genomic_DNA"/>
</dbReference>
<protein>
    <recommendedName>
        <fullName evidence="3">histidine kinase</fullName>
        <ecNumber evidence="3">2.7.13.3</ecNumber>
    </recommendedName>
</protein>
<evidence type="ECO:0000256" key="7">
    <source>
        <dbReference type="ARBA" id="ARBA00022777"/>
    </source>
</evidence>
<dbReference type="Pfam" id="PF02518">
    <property type="entry name" value="HATPase_c"/>
    <property type="match status" value="1"/>
</dbReference>
<dbReference type="PROSITE" id="PS50112">
    <property type="entry name" value="PAS"/>
    <property type="match status" value="1"/>
</dbReference>
<dbReference type="AlphaFoldDB" id="A0A172ZJN0"/>
<dbReference type="InterPro" id="IPR050351">
    <property type="entry name" value="BphY/WalK/GraS-like"/>
</dbReference>
<evidence type="ECO:0000259" key="12">
    <source>
        <dbReference type="PROSITE" id="PS50109"/>
    </source>
</evidence>
<reference evidence="15" key="1">
    <citation type="submission" date="2015-10" db="EMBL/GenBank/DDBJ databases">
        <title>Genome of Paenibacillus bovis sp. nov.</title>
        <authorList>
            <person name="Wu Z."/>
            <person name="Gao C."/>
            <person name="Liu Z."/>
            <person name="Zheng H."/>
        </authorList>
    </citation>
    <scope>NUCLEOTIDE SEQUENCE [LARGE SCALE GENOMIC DNA]</scope>
    <source>
        <strain evidence="15">BD3526</strain>
    </source>
</reference>
<dbReference type="PANTHER" id="PTHR45453:SF1">
    <property type="entry name" value="PHOSPHATE REGULON SENSOR PROTEIN PHOR"/>
    <property type="match status" value="1"/>
</dbReference>
<dbReference type="SMART" id="SM00387">
    <property type="entry name" value="HATPase_c"/>
    <property type="match status" value="1"/>
</dbReference>
<keyword evidence="5" id="KW-0808">Transferase</keyword>